<reference evidence="2" key="1">
    <citation type="submission" date="2019-09" db="EMBL/GenBank/DDBJ databases">
        <title>Characterisation of the sponge microbiome using genome-centric metagenomics.</title>
        <authorList>
            <person name="Engelberts J.P."/>
            <person name="Robbins S.J."/>
            <person name="De Goeij J.M."/>
            <person name="Aranda M."/>
            <person name="Bell S.C."/>
            <person name="Webster N.S."/>
        </authorList>
    </citation>
    <scope>NUCLEOTIDE SEQUENCE</scope>
    <source>
        <strain evidence="2">SB0661_bin_32</strain>
    </source>
</reference>
<accession>A0A6B1D6Q1</accession>
<comment type="caution">
    <text evidence="2">The sequence shown here is derived from an EMBL/GenBank/DDBJ whole genome shotgun (WGS) entry which is preliminary data.</text>
</comment>
<gene>
    <name evidence="2" type="ORF">F4X14_08730</name>
</gene>
<dbReference type="InterPro" id="IPR000073">
    <property type="entry name" value="AB_hydrolase_1"/>
</dbReference>
<organism evidence="2">
    <name type="scientific">Caldilineaceae bacterium SB0661_bin_32</name>
    <dbReference type="NCBI Taxonomy" id="2605255"/>
    <lineage>
        <taxon>Bacteria</taxon>
        <taxon>Bacillati</taxon>
        <taxon>Chloroflexota</taxon>
        <taxon>Caldilineae</taxon>
        <taxon>Caldilineales</taxon>
        <taxon>Caldilineaceae</taxon>
    </lineage>
</organism>
<dbReference type="GO" id="GO:0016787">
    <property type="term" value="F:hydrolase activity"/>
    <property type="evidence" value="ECO:0007669"/>
    <property type="project" value="UniProtKB-KW"/>
</dbReference>
<dbReference type="PANTHER" id="PTHR43798">
    <property type="entry name" value="MONOACYLGLYCEROL LIPASE"/>
    <property type="match status" value="1"/>
</dbReference>
<feature type="domain" description="AB hydrolase-1" evidence="1">
    <location>
        <begin position="38"/>
        <end position="272"/>
    </location>
</feature>
<dbReference type="EMBL" id="VXMH01000040">
    <property type="protein sequence ID" value="MYC95045.1"/>
    <property type="molecule type" value="Genomic_DNA"/>
</dbReference>
<dbReference type="Gene3D" id="3.40.50.1820">
    <property type="entry name" value="alpha/beta hydrolase"/>
    <property type="match status" value="1"/>
</dbReference>
<evidence type="ECO:0000259" key="1">
    <source>
        <dbReference type="Pfam" id="PF12697"/>
    </source>
</evidence>
<name>A0A6B1D6Q1_9CHLR</name>
<keyword evidence="2" id="KW-0378">Hydrolase</keyword>
<protein>
    <submittedName>
        <fullName evidence="2">Alpha/beta hydrolase</fullName>
    </submittedName>
</protein>
<dbReference type="Pfam" id="PF12697">
    <property type="entry name" value="Abhydrolase_6"/>
    <property type="match status" value="1"/>
</dbReference>
<proteinExistence type="predicted"/>
<sequence>MICRCFDWLRERLRLNTVQTERLTFRIRTSGSADGVPLLLLHGSHATSRWWEPFFAILPDSIRAIAPDLRGCGQSTHSQGGYEIEEQAEDIAELVQALSLSDFDLAGHGSGGAIAIEYALRHGQQLHSLILVDSVPIEGAFTPLQGLQLLSQMRADRSLLSQALSALLPAAPPPTMTEQEFDTFFELLVDDAAAMAPAAFTAVAEALGRWNRQEEAHRLTLPTLLILGTEDIVVERDAATRSLLAIPGAANLEILRGIGHSPMIESPVVLAEKIIEFITEEFDSFEEARDYAQENATDGADP</sequence>
<dbReference type="PRINTS" id="PR00111">
    <property type="entry name" value="ABHYDROLASE"/>
</dbReference>
<dbReference type="SUPFAM" id="SSF53474">
    <property type="entry name" value="alpha/beta-Hydrolases"/>
    <property type="match status" value="1"/>
</dbReference>
<dbReference type="PRINTS" id="PR00412">
    <property type="entry name" value="EPOXHYDRLASE"/>
</dbReference>
<dbReference type="InterPro" id="IPR050266">
    <property type="entry name" value="AB_hydrolase_sf"/>
</dbReference>
<evidence type="ECO:0000313" key="2">
    <source>
        <dbReference type="EMBL" id="MYC95045.1"/>
    </source>
</evidence>
<dbReference type="InterPro" id="IPR029058">
    <property type="entry name" value="AB_hydrolase_fold"/>
</dbReference>
<dbReference type="InterPro" id="IPR000639">
    <property type="entry name" value="Epox_hydrolase-like"/>
</dbReference>
<dbReference type="AlphaFoldDB" id="A0A6B1D6Q1"/>